<dbReference type="InterPro" id="IPR002376">
    <property type="entry name" value="Formyl_transf_N"/>
</dbReference>
<keyword evidence="3" id="KW-0808">Transferase</keyword>
<accession>A0A444HDP3</accession>
<dbReference type="InterPro" id="IPR036477">
    <property type="entry name" value="Formyl_transf_N_sf"/>
</dbReference>
<dbReference type="InterPro" id="IPR005793">
    <property type="entry name" value="Formyl_trans_C"/>
</dbReference>
<dbReference type="Pfam" id="PF02911">
    <property type="entry name" value="Formyl_trans_C"/>
    <property type="match status" value="1"/>
</dbReference>
<gene>
    <name evidence="3" type="ORF">EPI11_03925</name>
</gene>
<dbReference type="RefSeq" id="WP_128388652.1">
    <property type="nucleotide sequence ID" value="NZ_SBII01000002.1"/>
</dbReference>
<name>A0A444HDP3_9FLAO</name>
<evidence type="ECO:0000313" key="4">
    <source>
        <dbReference type="Proteomes" id="UP000287527"/>
    </source>
</evidence>
<dbReference type="SUPFAM" id="SSF53328">
    <property type="entry name" value="Formyltransferase"/>
    <property type="match status" value="1"/>
</dbReference>
<evidence type="ECO:0000259" key="1">
    <source>
        <dbReference type="Pfam" id="PF00551"/>
    </source>
</evidence>
<dbReference type="OrthoDB" id="9802815at2"/>
<proteinExistence type="predicted"/>
<dbReference type="Pfam" id="PF00551">
    <property type="entry name" value="Formyl_trans_N"/>
    <property type="match status" value="1"/>
</dbReference>
<dbReference type="Gene3D" id="3.40.50.12230">
    <property type="match status" value="1"/>
</dbReference>
<organism evidence="3 4">
    <name type="scientific">Flavobacterium cerinum</name>
    <dbReference type="NCBI Taxonomy" id="2502784"/>
    <lineage>
        <taxon>Bacteria</taxon>
        <taxon>Pseudomonadati</taxon>
        <taxon>Bacteroidota</taxon>
        <taxon>Flavobacteriia</taxon>
        <taxon>Flavobacteriales</taxon>
        <taxon>Flavobacteriaceae</taxon>
        <taxon>Flavobacterium</taxon>
    </lineage>
</organism>
<dbReference type="GO" id="GO:0005829">
    <property type="term" value="C:cytosol"/>
    <property type="evidence" value="ECO:0007669"/>
    <property type="project" value="TreeGrafter"/>
</dbReference>
<dbReference type="EMBL" id="SBII01000002">
    <property type="protein sequence ID" value="RWX02380.1"/>
    <property type="molecule type" value="Genomic_DNA"/>
</dbReference>
<dbReference type="CDD" id="cd08702">
    <property type="entry name" value="Arna_FMT_C"/>
    <property type="match status" value="1"/>
</dbReference>
<comment type="caution">
    <text evidence="3">The sequence shown here is derived from an EMBL/GenBank/DDBJ whole genome shotgun (WGS) entry which is preliminary data.</text>
</comment>
<dbReference type="InterPro" id="IPR011034">
    <property type="entry name" value="Formyl_transferase-like_C_sf"/>
</dbReference>
<dbReference type="GO" id="GO:0004479">
    <property type="term" value="F:methionyl-tRNA formyltransferase activity"/>
    <property type="evidence" value="ECO:0007669"/>
    <property type="project" value="TreeGrafter"/>
</dbReference>
<sequence>MRIAYIGSVFFSAKALEKLISIKADVVGVVTKMESAFNSDFFDLSSIAQFNDIPYHYTSNINSPETVNWIKELNPDVVFCFGWSNLIKKEVLDISRLGVIGYHPTLLPYNKGRHPLIWAKVLGLEKSGSTFFFMDEGADTGDILSQKEFVINFEDDANVLYNRLIENALIQIEEFCSQLENGDYTRIQQDTTKGNSWRKRGKKDGIIDFRMNSSVICNLTRALTKPYVGAHIEYNGTDIKIWGVEVSEYDTTNDNIEPGKVLSILENKIEVKTGDSAIWLVNHEFKELPQVGTYII</sequence>
<evidence type="ECO:0000313" key="3">
    <source>
        <dbReference type="EMBL" id="RWX02380.1"/>
    </source>
</evidence>
<keyword evidence="4" id="KW-1185">Reference proteome</keyword>
<dbReference type="CDD" id="cd08651">
    <property type="entry name" value="FMT_core_like_4"/>
    <property type="match status" value="1"/>
</dbReference>
<dbReference type="SUPFAM" id="SSF50486">
    <property type="entry name" value="FMT C-terminal domain-like"/>
    <property type="match status" value="1"/>
</dbReference>
<protein>
    <submittedName>
        <fullName evidence="3">Formyl transferase</fullName>
    </submittedName>
</protein>
<dbReference type="PANTHER" id="PTHR11138">
    <property type="entry name" value="METHIONYL-TRNA FORMYLTRANSFERASE"/>
    <property type="match status" value="1"/>
</dbReference>
<reference evidence="3 4" key="1">
    <citation type="submission" date="2019-01" db="EMBL/GenBank/DDBJ databases">
        <title>Flavobacterium sp. nov.,isolated from freshwater.</title>
        <authorList>
            <person name="Zhang R."/>
            <person name="Du Z.-J."/>
        </authorList>
    </citation>
    <scope>NUCLEOTIDE SEQUENCE [LARGE SCALE GENOMIC DNA]</scope>
    <source>
        <strain evidence="3 4">1E403</strain>
    </source>
</reference>
<dbReference type="Proteomes" id="UP000287527">
    <property type="component" value="Unassembled WGS sequence"/>
</dbReference>
<dbReference type="AlphaFoldDB" id="A0A444HDP3"/>
<evidence type="ECO:0000259" key="2">
    <source>
        <dbReference type="Pfam" id="PF02911"/>
    </source>
</evidence>
<feature type="domain" description="Formyl transferase C-terminal" evidence="2">
    <location>
        <begin position="202"/>
        <end position="285"/>
    </location>
</feature>
<feature type="domain" description="Formyl transferase N-terminal" evidence="1">
    <location>
        <begin position="2"/>
        <end position="166"/>
    </location>
</feature>
<dbReference type="PANTHER" id="PTHR11138:SF5">
    <property type="entry name" value="METHIONYL-TRNA FORMYLTRANSFERASE, MITOCHONDRIAL"/>
    <property type="match status" value="1"/>
</dbReference>